<reference evidence="1 2" key="1">
    <citation type="submission" date="2020-02" db="EMBL/GenBank/DDBJ databases">
        <authorList>
            <person name="Hogendoorn C."/>
        </authorList>
    </citation>
    <scope>NUCLEOTIDE SEQUENCE [LARGE SCALE GENOMIC DNA]</scope>
    <source>
        <strain evidence="1">R501</strain>
    </source>
</reference>
<dbReference type="EMBL" id="LR778114">
    <property type="protein sequence ID" value="CAB1129818.1"/>
    <property type="molecule type" value="Genomic_DNA"/>
</dbReference>
<organism evidence="1 2">
    <name type="scientific">Candidatus Hydrogenisulfobacillus filiaventi</name>
    <dbReference type="NCBI Taxonomy" id="2707344"/>
    <lineage>
        <taxon>Bacteria</taxon>
        <taxon>Bacillati</taxon>
        <taxon>Bacillota</taxon>
        <taxon>Clostridia</taxon>
        <taxon>Eubacteriales</taxon>
        <taxon>Clostridiales Family XVII. Incertae Sedis</taxon>
        <taxon>Candidatus Hydrogenisulfobacillus</taxon>
    </lineage>
</organism>
<proteinExistence type="predicted"/>
<gene>
    <name evidence="1" type="ORF">R50_2321</name>
</gene>
<evidence type="ECO:0000313" key="2">
    <source>
        <dbReference type="Proteomes" id="UP000503399"/>
    </source>
</evidence>
<name>A0A6F8ZJ50_9FIRM</name>
<evidence type="ECO:0000313" key="1">
    <source>
        <dbReference type="EMBL" id="CAB1129818.1"/>
    </source>
</evidence>
<protein>
    <submittedName>
        <fullName evidence="1">Uncharacterized protein</fullName>
    </submittedName>
</protein>
<dbReference type="Proteomes" id="UP000503399">
    <property type="component" value="Chromosome"/>
</dbReference>
<keyword evidence="2" id="KW-1185">Reference proteome</keyword>
<dbReference type="AlphaFoldDB" id="A0A6F8ZJ50"/>
<sequence length="56" mass="6490">MRTRVAHIRQDALHRLTTRLARTYGIVVQRPRHQLHNRLLVCAGRDAVPRTAPRSP</sequence>
<dbReference type="KEGG" id="hfv:R50_2321"/>
<accession>A0A6F8ZJ50</accession>